<comment type="similarity">
    <text evidence="3">Belongs to the glycosyltransferase GT106 family.</text>
</comment>
<dbReference type="EMBL" id="AYRZ02000002">
    <property type="protein sequence ID" value="PHT91731.1"/>
    <property type="molecule type" value="Genomic_DNA"/>
</dbReference>
<evidence type="ECO:0000256" key="12">
    <source>
        <dbReference type="ARBA" id="ARBA00023277"/>
    </source>
</evidence>
<evidence type="ECO:0000256" key="14">
    <source>
        <dbReference type="SAM" id="SignalP"/>
    </source>
</evidence>
<evidence type="ECO:0000256" key="13">
    <source>
        <dbReference type="ARBA" id="ARBA00030350"/>
    </source>
</evidence>
<dbReference type="InterPro" id="IPR019378">
    <property type="entry name" value="GDP-Fuc_O-FucTrfase"/>
</dbReference>
<dbReference type="Pfam" id="PF10250">
    <property type="entry name" value="O-FucT"/>
    <property type="match status" value="1"/>
</dbReference>
<evidence type="ECO:0000256" key="7">
    <source>
        <dbReference type="ARBA" id="ARBA00022968"/>
    </source>
</evidence>
<name>A0A2G3ABZ0_CAPAN</name>
<keyword evidence="9" id="KW-0472">Membrane</keyword>
<evidence type="ECO:0000256" key="2">
    <source>
        <dbReference type="ARBA" id="ARBA00004881"/>
    </source>
</evidence>
<dbReference type="GO" id="GO:0006004">
    <property type="term" value="P:fucose metabolic process"/>
    <property type="evidence" value="ECO:0007669"/>
    <property type="project" value="UniProtKB-KW"/>
</dbReference>
<evidence type="ECO:0000256" key="8">
    <source>
        <dbReference type="ARBA" id="ARBA00022989"/>
    </source>
</evidence>
<comment type="caution">
    <text evidence="15">The sequence shown here is derived from an EMBL/GenBank/DDBJ whole genome shotgun (WGS) entry which is preliminary data.</text>
</comment>
<dbReference type="AlphaFoldDB" id="A0A2G3ABZ0"/>
<dbReference type="Gramene" id="PHT91731">
    <property type="protein sequence ID" value="PHT91731"/>
    <property type="gene ID" value="T459_06844"/>
</dbReference>
<dbReference type="PANTHER" id="PTHR31741">
    <property type="entry name" value="OS02G0726500 PROTEIN-RELATED"/>
    <property type="match status" value="1"/>
</dbReference>
<evidence type="ECO:0000256" key="11">
    <source>
        <dbReference type="ARBA" id="ARBA00023253"/>
    </source>
</evidence>
<keyword evidence="5" id="KW-0808">Transferase</keyword>
<proteinExistence type="inferred from homology"/>
<evidence type="ECO:0000256" key="3">
    <source>
        <dbReference type="ARBA" id="ARBA00007737"/>
    </source>
</evidence>
<keyword evidence="12" id="KW-0119">Carbohydrate metabolism</keyword>
<evidence type="ECO:0000313" key="16">
    <source>
        <dbReference type="Proteomes" id="UP000222542"/>
    </source>
</evidence>
<sequence length="247" mass="27945">MGRMVFGLLFLFMVAVVMMMSGNAEDINGNLFKIDSSFVPKRQMKEIRLPEIWMKPNNDNHYRCINSQPRSGDSSTTTNGYILVHANGGLNQMRTGLPIQRLRCRANYQALRYTNEIEEFGKKLVHRLGDNTDEPFMAFHLRYEKDMLAFTTKEINSERKRLQGGCPMTPREAALFLKAMGYPSSTRIYIVAGGIYGNNSITRMCSLTHLLQQAKSSRLSSVIKTVLLVALESDVFAYTYGEGCARS</sequence>
<gene>
    <name evidence="15" type="ORF">T459_06844</name>
</gene>
<evidence type="ECO:0000256" key="1">
    <source>
        <dbReference type="ARBA" id="ARBA00004606"/>
    </source>
</evidence>
<reference evidence="15 16" key="2">
    <citation type="journal article" date="2017" name="Genome Biol.">
        <title>New reference genome sequences of hot pepper reveal the massive evolution of plant disease-resistance genes by retroduplication.</title>
        <authorList>
            <person name="Kim S."/>
            <person name="Park J."/>
            <person name="Yeom S.I."/>
            <person name="Kim Y.M."/>
            <person name="Seo E."/>
            <person name="Kim K.T."/>
            <person name="Kim M.S."/>
            <person name="Lee J.M."/>
            <person name="Cheong K."/>
            <person name="Shin H.S."/>
            <person name="Kim S.B."/>
            <person name="Han K."/>
            <person name="Lee J."/>
            <person name="Park M."/>
            <person name="Lee H.A."/>
            <person name="Lee H.Y."/>
            <person name="Lee Y."/>
            <person name="Oh S."/>
            <person name="Lee J.H."/>
            <person name="Choi E."/>
            <person name="Choi E."/>
            <person name="Lee S.E."/>
            <person name="Jeon J."/>
            <person name="Kim H."/>
            <person name="Choi G."/>
            <person name="Song H."/>
            <person name="Lee J."/>
            <person name="Lee S.C."/>
            <person name="Kwon J.K."/>
            <person name="Lee H.Y."/>
            <person name="Koo N."/>
            <person name="Hong Y."/>
            <person name="Kim R.W."/>
            <person name="Kang W.H."/>
            <person name="Huh J.H."/>
            <person name="Kang B.C."/>
            <person name="Yang T.J."/>
            <person name="Lee Y.H."/>
            <person name="Bennetzen J.L."/>
            <person name="Choi D."/>
        </authorList>
    </citation>
    <scope>NUCLEOTIDE SEQUENCE [LARGE SCALE GENOMIC DNA]</scope>
    <source>
        <strain evidence="16">cv. CM334</strain>
    </source>
</reference>
<dbReference type="GO" id="GO:0005737">
    <property type="term" value="C:cytoplasm"/>
    <property type="evidence" value="ECO:0000318"/>
    <property type="project" value="GO_Central"/>
</dbReference>
<comment type="pathway">
    <text evidence="2">Glycan metabolism.</text>
</comment>
<keyword evidence="10" id="KW-0325">Glycoprotein</keyword>
<evidence type="ECO:0000256" key="5">
    <source>
        <dbReference type="ARBA" id="ARBA00022679"/>
    </source>
</evidence>
<reference evidence="15 16" key="1">
    <citation type="journal article" date="2014" name="Nat. Genet.">
        <title>Genome sequence of the hot pepper provides insights into the evolution of pungency in Capsicum species.</title>
        <authorList>
            <person name="Kim S."/>
            <person name="Park M."/>
            <person name="Yeom S.I."/>
            <person name="Kim Y.M."/>
            <person name="Lee J.M."/>
            <person name="Lee H.A."/>
            <person name="Seo E."/>
            <person name="Choi J."/>
            <person name="Cheong K."/>
            <person name="Kim K.T."/>
            <person name="Jung K."/>
            <person name="Lee G.W."/>
            <person name="Oh S.K."/>
            <person name="Bae C."/>
            <person name="Kim S.B."/>
            <person name="Lee H.Y."/>
            <person name="Kim S.Y."/>
            <person name="Kim M.S."/>
            <person name="Kang B.C."/>
            <person name="Jo Y.D."/>
            <person name="Yang H.B."/>
            <person name="Jeong H.J."/>
            <person name="Kang W.H."/>
            <person name="Kwon J.K."/>
            <person name="Shin C."/>
            <person name="Lim J.Y."/>
            <person name="Park J.H."/>
            <person name="Huh J.H."/>
            <person name="Kim J.S."/>
            <person name="Kim B.D."/>
            <person name="Cohen O."/>
            <person name="Paran I."/>
            <person name="Suh M.C."/>
            <person name="Lee S.B."/>
            <person name="Kim Y.K."/>
            <person name="Shin Y."/>
            <person name="Noh S.J."/>
            <person name="Park J."/>
            <person name="Seo Y.S."/>
            <person name="Kwon S.Y."/>
            <person name="Kim H.A."/>
            <person name="Park J.M."/>
            <person name="Kim H.J."/>
            <person name="Choi S.B."/>
            <person name="Bosland P.W."/>
            <person name="Reeves G."/>
            <person name="Jo S.H."/>
            <person name="Lee B.W."/>
            <person name="Cho H.T."/>
            <person name="Choi H.S."/>
            <person name="Lee M.S."/>
            <person name="Yu Y."/>
            <person name="Do Choi Y."/>
            <person name="Park B.S."/>
            <person name="van Deynze A."/>
            <person name="Ashrafi H."/>
            <person name="Hill T."/>
            <person name="Kim W.T."/>
            <person name="Pai H.S."/>
            <person name="Ahn H.K."/>
            <person name="Yeam I."/>
            <person name="Giovannoni J.J."/>
            <person name="Rose J.K."/>
            <person name="Sorensen I."/>
            <person name="Lee S.J."/>
            <person name="Kim R.W."/>
            <person name="Choi I.Y."/>
            <person name="Choi B.S."/>
            <person name="Lim J.S."/>
            <person name="Lee Y.H."/>
            <person name="Choi D."/>
        </authorList>
    </citation>
    <scope>NUCLEOTIDE SEQUENCE [LARGE SCALE GENOMIC DNA]</scope>
    <source>
        <strain evidence="16">cv. CM334</strain>
    </source>
</reference>
<evidence type="ECO:0000256" key="10">
    <source>
        <dbReference type="ARBA" id="ARBA00023180"/>
    </source>
</evidence>
<dbReference type="GO" id="GO:0016020">
    <property type="term" value="C:membrane"/>
    <property type="evidence" value="ECO:0007669"/>
    <property type="project" value="UniProtKB-SubCell"/>
</dbReference>
<organism evidence="15 16">
    <name type="scientific">Capsicum annuum</name>
    <name type="common">Capsicum pepper</name>
    <dbReference type="NCBI Taxonomy" id="4072"/>
    <lineage>
        <taxon>Eukaryota</taxon>
        <taxon>Viridiplantae</taxon>
        <taxon>Streptophyta</taxon>
        <taxon>Embryophyta</taxon>
        <taxon>Tracheophyta</taxon>
        <taxon>Spermatophyta</taxon>
        <taxon>Magnoliopsida</taxon>
        <taxon>eudicotyledons</taxon>
        <taxon>Gunneridae</taxon>
        <taxon>Pentapetalae</taxon>
        <taxon>asterids</taxon>
        <taxon>lamiids</taxon>
        <taxon>Solanales</taxon>
        <taxon>Solanaceae</taxon>
        <taxon>Solanoideae</taxon>
        <taxon>Capsiceae</taxon>
        <taxon>Capsicum</taxon>
    </lineage>
</organism>
<keyword evidence="8" id="KW-1133">Transmembrane helix</keyword>
<keyword evidence="11" id="KW-0294">Fucose metabolism</keyword>
<keyword evidence="16" id="KW-1185">Reference proteome</keyword>
<dbReference type="PANTHER" id="PTHR31741:SF44">
    <property type="entry name" value="O-FUCOSYLTRANSFERASE FAMILY PROTEIN"/>
    <property type="match status" value="1"/>
</dbReference>
<dbReference type="Proteomes" id="UP000222542">
    <property type="component" value="Unassembled WGS sequence"/>
</dbReference>
<evidence type="ECO:0000313" key="15">
    <source>
        <dbReference type="EMBL" id="PHT91731.1"/>
    </source>
</evidence>
<evidence type="ECO:0000256" key="9">
    <source>
        <dbReference type="ARBA" id="ARBA00023136"/>
    </source>
</evidence>
<comment type="subcellular location">
    <subcellularLocation>
        <location evidence="1">Membrane</location>
        <topology evidence="1">Single-pass type II membrane protein</topology>
    </subcellularLocation>
</comment>
<dbReference type="GO" id="GO:0016757">
    <property type="term" value="F:glycosyltransferase activity"/>
    <property type="evidence" value="ECO:0007669"/>
    <property type="project" value="UniProtKB-KW"/>
</dbReference>
<keyword evidence="7" id="KW-0735">Signal-anchor</keyword>
<feature type="signal peptide" evidence="14">
    <location>
        <begin position="1"/>
        <end position="24"/>
    </location>
</feature>
<keyword evidence="14" id="KW-0732">Signal</keyword>
<keyword evidence="4" id="KW-0328">Glycosyltransferase</keyword>
<keyword evidence="6" id="KW-0812">Transmembrane</keyword>
<dbReference type="STRING" id="4072.A0A2G3ABZ0"/>
<evidence type="ECO:0000256" key="6">
    <source>
        <dbReference type="ARBA" id="ARBA00022692"/>
    </source>
</evidence>
<accession>A0A2G3ABZ0</accession>
<evidence type="ECO:0000256" key="4">
    <source>
        <dbReference type="ARBA" id="ARBA00022676"/>
    </source>
</evidence>
<feature type="chain" id="PRO_5013821099" description="O-fucosyltransferase family protein" evidence="14">
    <location>
        <begin position="25"/>
        <end position="247"/>
    </location>
</feature>
<protein>
    <recommendedName>
        <fullName evidence="13">O-fucosyltransferase family protein</fullName>
    </recommendedName>
</protein>